<dbReference type="PANTHER" id="PTHR23113:SF99">
    <property type="entry name" value="RASGEF DOMAIN-CONTAINING PROTEIN"/>
    <property type="match status" value="1"/>
</dbReference>
<evidence type="ECO:0000259" key="5">
    <source>
        <dbReference type="PROSITE" id="PS50212"/>
    </source>
</evidence>
<organism evidence="6 7">
    <name type="scientific">Bremia lactucae</name>
    <name type="common">Lettuce downy mildew</name>
    <dbReference type="NCBI Taxonomy" id="4779"/>
    <lineage>
        <taxon>Eukaryota</taxon>
        <taxon>Sar</taxon>
        <taxon>Stramenopiles</taxon>
        <taxon>Oomycota</taxon>
        <taxon>Peronosporomycetes</taxon>
        <taxon>Peronosporales</taxon>
        <taxon>Peronosporaceae</taxon>
        <taxon>Bremia</taxon>
    </lineage>
</organism>
<dbReference type="Pfam" id="PF00617">
    <property type="entry name" value="RasGEF"/>
    <property type="match status" value="1"/>
</dbReference>
<feature type="domain" description="Ras-GEF" evidence="4">
    <location>
        <begin position="798"/>
        <end position="1027"/>
    </location>
</feature>
<feature type="compositionally biased region" description="Polar residues" evidence="3">
    <location>
        <begin position="205"/>
        <end position="218"/>
    </location>
</feature>
<dbReference type="GO" id="GO:0005085">
    <property type="term" value="F:guanyl-nucleotide exchange factor activity"/>
    <property type="evidence" value="ECO:0007669"/>
    <property type="project" value="UniProtKB-KW"/>
</dbReference>
<keyword evidence="7" id="KW-1185">Reference proteome</keyword>
<dbReference type="AlphaFoldDB" id="A0A976IKD9"/>
<dbReference type="EMBL" id="SHOA02000001">
    <property type="protein sequence ID" value="TDH73387.1"/>
    <property type="molecule type" value="Genomic_DNA"/>
</dbReference>
<dbReference type="PROSITE" id="PS50212">
    <property type="entry name" value="RASGEF_NTER"/>
    <property type="match status" value="1"/>
</dbReference>
<dbReference type="Gene3D" id="1.20.870.10">
    <property type="entry name" value="Son of sevenless (SoS) protein Chain: S domain 1"/>
    <property type="match status" value="1"/>
</dbReference>
<dbReference type="SMART" id="SM00147">
    <property type="entry name" value="RasGEF"/>
    <property type="match status" value="1"/>
</dbReference>
<feature type="compositionally biased region" description="Low complexity" evidence="3">
    <location>
        <begin position="226"/>
        <end position="246"/>
    </location>
</feature>
<evidence type="ECO:0000256" key="2">
    <source>
        <dbReference type="PROSITE-ProRule" id="PRU00168"/>
    </source>
</evidence>
<evidence type="ECO:0000313" key="7">
    <source>
        <dbReference type="Proteomes" id="UP000294530"/>
    </source>
</evidence>
<dbReference type="PROSITE" id="PS50009">
    <property type="entry name" value="RASGEF_CAT"/>
    <property type="match status" value="1"/>
</dbReference>
<protein>
    <recommendedName>
        <fullName evidence="8">Ras guanine nucleotide exchange factor</fullName>
    </recommendedName>
</protein>
<reference evidence="6 7" key="1">
    <citation type="journal article" date="2021" name="Genome Biol.">
        <title>AFLAP: assembly-free linkage analysis pipeline using k-mers from genome sequencing data.</title>
        <authorList>
            <person name="Fletcher K."/>
            <person name="Zhang L."/>
            <person name="Gil J."/>
            <person name="Han R."/>
            <person name="Cavanaugh K."/>
            <person name="Michelmore R."/>
        </authorList>
    </citation>
    <scope>NUCLEOTIDE SEQUENCE [LARGE SCALE GENOMIC DNA]</scope>
    <source>
        <strain evidence="6 7">SF5</strain>
    </source>
</reference>
<feature type="compositionally biased region" description="Low complexity" evidence="3">
    <location>
        <begin position="66"/>
        <end position="80"/>
    </location>
</feature>
<dbReference type="InterPro" id="IPR000651">
    <property type="entry name" value="Ras-like_Gua-exchang_fac_N"/>
</dbReference>
<feature type="region of interest" description="Disordered" evidence="3">
    <location>
        <begin position="333"/>
        <end position="360"/>
    </location>
</feature>
<feature type="compositionally biased region" description="Basic and acidic residues" evidence="3">
    <location>
        <begin position="275"/>
        <end position="285"/>
    </location>
</feature>
<evidence type="ECO:0000256" key="3">
    <source>
        <dbReference type="SAM" id="MobiDB-lite"/>
    </source>
</evidence>
<dbReference type="Proteomes" id="UP000294530">
    <property type="component" value="Unassembled WGS sequence"/>
</dbReference>
<gene>
    <name evidence="6" type="ORF">CCR75_006402</name>
</gene>
<dbReference type="InterPro" id="IPR001895">
    <property type="entry name" value="RASGEF_cat_dom"/>
</dbReference>
<dbReference type="SMART" id="SM00229">
    <property type="entry name" value="RasGEFN"/>
    <property type="match status" value="1"/>
</dbReference>
<sequence>MVHDRTAAGTHASARVVARNLLPTTFSISSVSESITSLNSSSTSASEAGLSAPIVSRRDPKHAENVTSPSTSTLSTASSPVASCTKTASRRAQRFIQYSQPLATIKSERSFSPTSYNHHSHLRPRDTSLTDATVGTTHNAIGMADCAIKQKTYKGTGSPPAVQEQEVLITSSRQLKDKDDITGPAKHTATVKPSRMVVKRRATEPVNNRSTTRQTSAPSIIRPPCQSGGQSGLSSSPRIGSISPSIDGLNRSPRRLEKWQLRLQRSRSGTSSGTDEERSGREATSSRRVYRNLRSRQLMESPPPPIQDAATSRRRQRDSLTLNYEKALSRRTLKHPASFDEKLASPPPLSLSADAQSSSSPRSLARKLVLMNDDNGIDEHSLVKPRPVRIRYETPARGMGGKREIAFASLGKLIARLTDAHEYDTEFRDVFLLTYRSFCSPYDFIKKLLKRYKAVLSLSSPVSAETLENTQRLLDQIALDEEENEQRASIVTSLSTAKSDINTGMEANVSMMRLLSVLKYWIKESTFIEQDLVCDRKSQKKLVALLKEIQCTSPIPSICRHAENLLLTVAQLLSAQKPHGHPAHNLQGSARVVVPKGSLKVPPPPTLVTSSSASALPDRPNLRLGAEVGPYIQNLKAVPRTHHQSDRGDAPSQLHIETMTKLALPRSTSDPKREPSMVKLRTKNTNGDIFQLRSRPTPTGAEDHAKIAAPHASIAAAPALIHRTQRHGAKPHSGATVAPKMMRGITTGSAEALSLASAQAGGLDAVIQDTLQRARVTASSRRSARISYDNIEPLSGLSAQELADQLTLVEADQYFSKLNPRELTNKAWTRETKYREAPHVMALIELFDGTAEWVSSEILHPQLQAVERAKIITLFIEAADQCYQMNNFNTLFEISTGLLAPCIRQLNTTWSLINASALEKYQCLQQVCSPEDNYRSYRQAFALAEGHPRLACWFILVKDLFTYEESMKTMEDGLVNWQKFRKIFRVINDTLDRQNFAFIRSNLGGATGGGTGANTGNVSRKGRGILRHDRKIQLHIRHRIDTIRKDSSVLYQLARNANTHESILFVNSLSEAGFL</sequence>
<keyword evidence="1 2" id="KW-0344">Guanine-nucleotide releasing factor</keyword>
<evidence type="ECO:0000313" key="6">
    <source>
        <dbReference type="EMBL" id="TDH73387.1"/>
    </source>
</evidence>
<proteinExistence type="predicted"/>
<dbReference type="RefSeq" id="XP_067822885.1">
    <property type="nucleotide sequence ID" value="XM_067964472.1"/>
</dbReference>
<feature type="region of interest" description="Disordered" evidence="3">
    <location>
        <begin position="175"/>
        <end position="319"/>
    </location>
</feature>
<feature type="domain" description="N-terminal Ras-GEF" evidence="5">
    <location>
        <begin position="401"/>
        <end position="519"/>
    </location>
</feature>
<feature type="compositionally biased region" description="Low complexity" evidence="3">
    <location>
        <begin position="350"/>
        <end position="360"/>
    </location>
</feature>
<evidence type="ECO:0000259" key="4">
    <source>
        <dbReference type="PROSITE" id="PS50009"/>
    </source>
</evidence>
<dbReference type="Pfam" id="PF00618">
    <property type="entry name" value="RasGEF_N"/>
    <property type="match status" value="1"/>
</dbReference>
<dbReference type="Gene3D" id="1.10.840.10">
    <property type="entry name" value="Ras guanine-nucleotide exchange factors catalytic domain"/>
    <property type="match status" value="1"/>
</dbReference>
<dbReference type="InterPro" id="IPR008937">
    <property type="entry name" value="Ras-like_GEF"/>
</dbReference>
<feature type="region of interest" description="Disordered" evidence="3">
    <location>
        <begin position="37"/>
        <end position="80"/>
    </location>
</feature>
<dbReference type="GeneID" id="94350143"/>
<dbReference type="KEGG" id="blac:94350143"/>
<dbReference type="PANTHER" id="PTHR23113">
    <property type="entry name" value="GUANINE NUCLEOTIDE EXCHANGE FACTOR"/>
    <property type="match status" value="1"/>
</dbReference>
<feature type="compositionally biased region" description="Low complexity" evidence="3">
    <location>
        <begin position="37"/>
        <end position="51"/>
    </location>
</feature>
<name>A0A976IKD9_BRELC</name>
<dbReference type="CDD" id="cd06224">
    <property type="entry name" value="REM"/>
    <property type="match status" value="1"/>
</dbReference>
<comment type="caution">
    <text evidence="6">The sequence shown here is derived from an EMBL/GenBank/DDBJ whole genome shotgun (WGS) entry which is preliminary data.</text>
</comment>
<dbReference type="SUPFAM" id="SSF48366">
    <property type="entry name" value="Ras GEF"/>
    <property type="match status" value="1"/>
</dbReference>
<dbReference type="InterPro" id="IPR036964">
    <property type="entry name" value="RASGEF_cat_dom_sf"/>
</dbReference>
<dbReference type="InterPro" id="IPR023578">
    <property type="entry name" value="Ras_GEF_dom_sf"/>
</dbReference>
<accession>A0A976IKD9</accession>
<evidence type="ECO:0000256" key="1">
    <source>
        <dbReference type="ARBA" id="ARBA00022658"/>
    </source>
</evidence>
<dbReference type="OrthoDB" id="546434at2759"/>
<dbReference type="GO" id="GO:0007264">
    <property type="term" value="P:small GTPase-mediated signal transduction"/>
    <property type="evidence" value="ECO:0007669"/>
    <property type="project" value="InterPro"/>
</dbReference>
<evidence type="ECO:0008006" key="8">
    <source>
        <dbReference type="Google" id="ProtNLM"/>
    </source>
</evidence>